<reference evidence="4 5" key="1">
    <citation type="journal article" date="2016" name="Nat. Commun.">
        <title>Thousands of microbial genomes shed light on interconnected biogeochemical processes in an aquifer system.</title>
        <authorList>
            <person name="Anantharaman K."/>
            <person name="Brown C.T."/>
            <person name="Hug L.A."/>
            <person name="Sharon I."/>
            <person name="Castelle C.J."/>
            <person name="Probst A.J."/>
            <person name="Thomas B.C."/>
            <person name="Singh A."/>
            <person name="Wilkins M.J."/>
            <person name="Karaoz U."/>
            <person name="Brodie E.L."/>
            <person name="Williams K.H."/>
            <person name="Hubbard S.S."/>
            <person name="Banfield J.F."/>
        </authorList>
    </citation>
    <scope>NUCLEOTIDE SEQUENCE [LARGE SCALE GENOMIC DNA]</scope>
</reference>
<evidence type="ECO:0000259" key="3">
    <source>
        <dbReference type="PROSITE" id="PS50110"/>
    </source>
</evidence>
<accession>A0A1F4WLP6</accession>
<feature type="domain" description="Response regulatory" evidence="3">
    <location>
        <begin position="10"/>
        <end position="126"/>
    </location>
</feature>
<dbReference type="InterPro" id="IPR011006">
    <property type="entry name" value="CheY-like_superfamily"/>
</dbReference>
<dbReference type="SMART" id="SM00448">
    <property type="entry name" value="REC"/>
    <property type="match status" value="1"/>
</dbReference>
<proteinExistence type="predicted"/>
<comment type="caution">
    <text evidence="4">The sequence shown here is derived from an EMBL/GenBank/DDBJ whole genome shotgun (WGS) entry which is preliminary data.</text>
</comment>
<keyword evidence="1 2" id="KW-0597">Phosphoprotein</keyword>
<dbReference type="Pfam" id="PF00072">
    <property type="entry name" value="Response_reg"/>
    <property type="match status" value="1"/>
</dbReference>
<evidence type="ECO:0000256" key="2">
    <source>
        <dbReference type="PROSITE-ProRule" id="PRU00169"/>
    </source>
</evidence>
<dbReference type="CDD" id="cd17574">
    <property type="entry name" value="REC_OmpR"/>
    <property type="match status" value="1"/>
</dbReference>
<dbReference type="InterPro" id="IPR050595">
    <property type="entry name" value="Bact_response_regulator"/>
</dbReference>
<dbReference type="GO" id="GO:0000160">
    <property type="term" value="P:phosphorelay signal transduction system"/>
    <property type="evidence" value="ECO:0007669"/>
    <property type="project" value="InterPro"/>
</dbReference>
<dbReference type="InterPro" id="IPR001789">
    <property type="entry name" value="Sig_transdc_resp-reg_receiver"/>
</dbReference>
<evidence type="ECO:0000313" key="4">
    <source>
        <dbReference type="EMBL" id="OGC70347.1"/>
    </source>
</evidence>
<evidence type="ECO:0000256" key="1">
    <source>
        <dbReference type="ARBA" id="ARBA00022553"/>
    </source>
</evidence>
<evidence type="ECO:0000313" key="5">
    <source>
        <dbReference type="Proteomes" id="UP000179113"/>
    </source>
</evidence>
<dbReference type="PANTHER" id="PTHR44591:SF3">
    <property type="entry name" value="RESPONSE REGULATORY DOMAIN-CONTAINING PROTEIN"/>
    <property type="match status" value="1"/>
</dbReference>
<dbReference type="PANTHER" id="PTHR44591">
    <property type="entry name" value="STRESS RESPONSE REGULATOR PROTEIN 1"/>
    <property type="match status" value="1"/>
</dbReference>
<sequence length="128" mass="14498">MEKKETEKTLILVVEDDPLLVKMYRTKFASEGFSVLSADDGVKGLKLALEKEPKAIVLDIMMPKLSGIDMLQRLRADERGKNIVVVVLSNLSSEEESKRARDLGVKEYLLKANYTPKEVVDKVKQYLK</sequence>
<name>A0A1F4WLP6_UNCKA</name>
<dbReference type="EMBL" id="MEWA01000007">
    <property type="protein sequence ID" value="OGC70347.1"/>
    <property type="molecule type" value="Genomic_DNA"/>
</dbReference>
<protein>
    <recommendedName>
        <fullName evidence="3">Response regulatory domain-containing protein</fullName>
    </recommendedName>
</protein>
<organism evidence="4 5">
    <name type="scientific">candidate division WWE3 bacterium RIFOXYC1_FULL_39_7</name>
    <dbReference type="NCBI Taxonomy" id="1802643"/>
    <lineage>
        <taxon>Bacteria</taxon>
        <taxon>Katanobacteria</taxon>
    </lineage>
</organism>
<dbReference type="PROSITE" id="PS50110">
    <property type="entry name" value="RESPONSE_REGULATORY"/>
    <property type="match status" value="1"/>
</dbReference>
<dbReference type="AlphaFoldDB" id="A0A1F4WLP6"/>
<dbReference type="Gene3D" id="3.40.50.2300">
    <property type="match status" value="1"/>
</dbReference>
<dbReference type="Proteomes" id="UP000179113">
    <property type="component" value="Unassembled WGS sequence"/>
</dbReference>
<gene>
    <name evidence="4" type="ORF">A2415_04355</name>
</gene>
<dbReference type="SUPFAM" id="SSF52172">
    <property type="entry name" value="CheY-like"/>
    <property type="match status" value="1"/>
</dbReference>
<feature type="modified residue" description="4-aspartylphosphate" evidence="2">
    <location>
        <position position="59"/>
    </location>
</feature>